<dbReference type="OrthoDB" id="10256774at2759"/>
<keyword evidence="4" id="KW-1185">Reference proteome</keyword>
<dbReference type="InterPro" id="IPR012317">
    <property type="entry name" value="Poly(ADP-ribose)pol_cat_dom"/>
</dbReference>
<dbReference type="EMBL" id="KL142374">
    <property type="protein sequence ID" value="KDR78746.1"/>
    <property type="molecule type" value="Genomic_DNA"/>
</dbReference>
<dbReference type="Proteomes" id="UP000027222">
    <property type="component" value="Unassembled WGS sequence"/>
</dbReference>
<dbReference type="SUPFAM" id="SSF56399">
    <property type="entry name" value="ADP-ribosylation"/>
    <property type="match status" value="1"/>
</dbReference>
<accession>A0A067T6H6</accession>
<dbReference type="GO" id="GO:0003950">
    <property type="term" value="F:NAD+ poly-ADP-ribosyltransferase activity"/>
    <property type="evidence" value="ECO:0007669"/>
    <property type="project" value="InterPro"/>
</dbReference>
<feature type="domain" description="PARP catalytic" evidence="2">
    <location>
        <begin position="221"/>
        <end position="296"/>
    </location>
</feature>
<dbReference type="HOGENOM" id="CLU_043301_0_0_1"/>
<evidence type="ECO:0000259" key="2">
    <source>
        <dbReference type="Pfam" id="PF00644"/>
    </source>
</evidence>
<evidence type="ECO:0000313" key="3">
    <source>
        <dbReference type="EMBL" id="KDR78746.1"/>
    </source>
</evidence>
<dbReference type="STRING" id="685588.A0A067T6H6"/>
<organism evidence="3 4">
    <name type="scientific">Galerina marginata (strain CBS 339.88)</name>
    <dbReference type="NCBI Taxonomy" id="685588"/>
    <lineage>
        <taxon>Eukaryota</taxon>
        <taxon>Fungi</taxon>
        <taxon>Dikarya</taxon>
        <taxon>Basidiomycota</taxon>
        <taxon>Agaricomycotina</taxon>
        <taxon>Agaricomycetes</taxon>
        <taxon>Agaricomycetidae</taxon>
        <taxon>Agaricales</taxon>
        <taxon>Agaricineae</taxon>
        <taxon>Strophariaceae</taxon>
        <taxon>Galerina</taxon>
    </lineage>
</organism>
<dbReference type="Gene3D" id="3.90.228.10">
    <property type="match status" value="1"/>
</dbReference>
<feature type="compositionally biased region" description="Basic residues" evidence="1">
    <location>
        <begin position="421"/>
        <end position="431"/>
    </location>
</feature>
<protein>
    <recommendedName>
        <fullName evidence="2">PARP catalytic domain-containing protein</fullName>
    </recommendedName>
</protein>
<gene>
    <name evidence="3" type="ORF">GALMADRAFT_244289</name>
</gene>
<feature type="compositionally biased region" description="Basic residues" evidence="1">
    <location>
        <begin position="482"/>
        <end position="492"/>
    </location>
</feature>
<dbReference type="Pfam" id="PF00644">
    <property type="entry name" value="PARP"/>
    <property type="match status" value="1"/>
</dbReference>
<sequence length="492" mass="53125">MAVAGPSRFIDLTLESENDLFDHSASADFIDLTLDAEDYLAENNPRVASADPYQGSVIFLDDDDDIRTSTPFQAYGRKSRSKHTKIQEVGMSDDEFPVVLSSSAVASSSKVTVEDGAKMDYSSEDYGVLESWAAYDEEDERLARQLAQEEEESYRQLVETVENNKDGIVFSVVINAADNTLEDGSPAHADDLERFQPWKNLCEQSGLKVAKFHWFVNYELEKRFEMARDTLEAIMGERPPEMQLFHGTPAANIDSILQSGFRIGGVDGHPISHGTASGYGIYLAAAAATSLGYAMGGNKIFACRVVPGRTTKTPVHQPPPSVHVGSERVECYDGGGVLVHRYASLVLPCYMIEFDMPNQLQYNAFGGAPALGAGFAGGMMGGVGMFGGGGMMGAGMFCGGLLAAPLPPPLGLLPLPALPKPRARRTPRKAKPPTTAVPPIARKRTRKTAETEGAAVTPRKRQRKTVPTEDNEEEEAAARPTSSRKGKGKAKA</sequence>
<reference evidence="4" key="1">
    <citation type="journal article" date="2014" name="Proc. Natl. Acad. Sci. U.S.A.">
        <title>Extensive sampling of basidiomycete genomes demonstrates inadequacy of the white-rot/brown-rot paradigm for wood decay fungi.</title>
        <authorList>
            <person name="Riley R."/>
            <person name="Salamov A.A."/>
            <person name="Brown D.W."/>
            <person name="Nagy L.G."/>
            <person name="Floudas D."/>
            <person name="Held B.W."/>
            <person name="Levasseur A."/>
            <person name="Lombard V."/>
            <person name="Morin E."/>
            <person name="Otillar R."/>
            <person name="Lindquist E.A."/>
            <person name="Sun H."/>
            <person name="LaButti K.M."/>
            <person name="Schmutz J."/>
            <person name="Jabbour D."/>
            <person name="Luo H."/>
            <person name="Baker S.E."/>
            <person name="Pisabarro A.G."/>
            <person name="Walton J.D."/>
            <person name="Blanchette R.A."/>
            <person name="Henrissat B."/>
            <person name="Martin F."/>
            <person name="Cullen D."/>
            <person name="Hibbett D.S."/>
            <person name="Grigoriev I.V."/>
        </authorList>
    </citation>
    <scope>NUCLEOTIDE SEQUENCE [LARGE SCALE GENOMIC DNA]</scope>
    <source>
        <strain evidence="4">CBS 339.88</strain>
    </source>
</reference>
<feature type="region of interest" description="Disordered" evidence="1">
    <location>
        <begin position="415"/>
        <end position="492"/>
    </location>
</feature>
<evidence type="ECO:0000313" key="4">
    <source>
        <dbReference type="Proteomes" id="UP000027222"/>
    </source>
</evidence>
<name>A0A067T6H6_GALM3</name>
<evidence type="ECO:0000256" key="1">
    <source>
        <dbReference type="SAM" id="MobiDB-lite"/>
    </source>
</evidence>
<dbReference type="AlphaFoldDB" id="A0A067T6H6"/>
<proteinExistence type="predicted"/>